<dbReference type="Proteomes" id="UP000762676">
    <property type="component" value="Unassembled WGS sequence"/>
</dbReference>
<proteinExistence type="predicted"/>
<name>A0AAV4IEM5_9GAST</name>
<dbReference type="AlphaFoldDB" id="A0AAV4IEM5"/>
<dbReference type="EMBL" id="BMAT01002615">
    <property type="protein sequence ID" value="GFS10329.1"/>
    <property type="molecule type" value="Genomic_DNA"/>
</dbReference>
<keyword evidence="2" id="KW-1185">Reference proteome</keyword>
<sequence>MAISLAPREFSGTQRCHNADYICHAMLKPNGQNLLDNPAPGRADGDCHKSCMSSHLRILVLGWDDDIIKTGNSLLGRKVFDEEQKTYQRDRVALANCRTLHVTVALGPQVTEVQVVRTVCLISLSRTSTPLTTML</sequence>
<evidence type="ECO:0000313" key="1">
    <source>
        <dbReference type="EMBL" id="GFS10329.1"/>
    </source>
</evidence>
<reference evidence="1 2" key="1">
    <citation type="journal article" date="2021" name="Elife">
        <title>Chloroplast acquisition without the gene transfer in kleptoplastic sea slugs, Plakobranchus ocellatus.</title>
        <authorList>
            <person name="Maeda T."/>
            <person name="Takahashi S."/>
            <person name="Yoshida T."/>
            <person name="Shimamura S."/>
            <person name="Takaki Y."/>
            <person name="Nagai Y."/>
            <person name="Toyoda A."/>
            <person name="Suzuki Y."/>
            <person name="Arimoto A."/>
            <person name="Ishii H."/>
            <person name="Satoh N."/>
            <person name="Nishiyama T."/>
            <person name="Hasebe M."/>
            <person name="Maruyama T."/>
            <person name="Minagawa J."/>
            <person name="Obokata J."/>
            <person name="Shigenobu S."/>
        </authorList>
    </citation>
    <scope>NUCLEOTIDE SEQUENCE [LARGE SCALE GENOMIC DNA]</scope>
</reference>
<gene>
    <name evidence="1" type="ORF">ElyMa_001320700</name>
</gene>
<accession>A0AAV4IEM5</accession>
<protein>
    <submittedName>
        <fullName evidence="1">Uncharacterized protein</fullName>
    </submittedName>
</protein>
<evidence type="ECO:0000313" key="2">
    <source>
        <dbReference type="Proteomes" id="UP000762676"/>
    </source>
</evidence>
<organism evidence="1 2">
    <name type="scientific">Elysia marginata</name>
    <dbReference type="NCBI Taxonomy" id="1093978"/>
    <lineage>
        <taxon>Eukaryota</taxon>
        <taxon>Metazoa</taxon>
        <taxon>Spiralia</taxon>
        <taxon>Lophotrochozoa</taxon>
        <taxon>Mollusca</taxon>
        <taxon>Gastropoda</taxon>
        <taxon>Heterobranchia</taxon>
        <taxon>Euthyneura</taxon>
        <taxon>Panpulmonata</taxon>
        <taxon>Sacoglossa</taxon>
        <taxon>Placobranchoidea</taxon>
        <taxon>Plakobranchidae</taxon>
        <taxon>Elysia</taxon>
    </lineage>
</organism>
<comment type="caution">
    <text evidence="1">The sequence shown here is derived from an EMBL/GenBank/DDBJ whole genome shotgun (WGS) entry which is preliminary data.</text>
</comment>